<comment type="caution">
    <text evidence="2">The sequence shown here is derived from an EMBL/GenBank/DDBJ whole genome shotgun (WGS) entry which is preliminary data.</text>
</comment>
<feature type="compositionally biased region" description="Polar residues" evidence="1">
    <location>
        <begin position="1"/>
        <end position="14"/>
    </location>
</feature>
<protein>
    <submittedName>
        <fullName evidence="2">Uncharacterized protein</fullName>
    </submittedName>
</protein>
<dbReference type="Proteomes" id="UP000297595">
    <property type="component" value="Unassembled WGS sequence"/>
</dbReference>
<name>A0A7C8PSA0_ORBOL</name>
<dbReference type="EMBL" id="SOZJ01000005">
    <property type="protein sequence ID" value="TGJ67120.1"/>
    <property type="molecule type" value="Genomic_DNA"/>
</dbReference>
<evidence type="ECO:0000313" key="3">
    <source>
        <dbReference type="Proteomes" id="UP000297595"/>
    </source>
</evidence>
<accession>A0A7C8PSA0</accession>
<dbReference type="AlphaFoldDB" id="A0A7C8PSA0"/>
<evidence type="ECO:0000313" key="2">
    <source>
        <dbReference type="EMBL" id="TGJ67120.1"/>
    </source>
</evidence>
<sequence length="139" mass="15489">MRPTSSQTFNSIPSLETHACTNLPHANASRKTARTTESSRIGDSAERLDETFGTQSTCSIGIAATTRRHLTDLRSIDEPGERKKKNSSHTFCSCISEIQSMQGSILRPSFILKHKDHEWNCLPHLQLLDSGRGRLARLN</sequence>
<reference evidence="2 3" key="1">
    <citation type="submission" date="2019-03" db="EMBL/GenBank/DDBJ databases">
        <title>Nematode-trapping fungi genome.</title>
        <authorList>
            <person name="Vidal-Diez De Ulzurrun G."/>
        </authorList>
    </citation>
    <scope>NUCLEOTIDE SEQUENCE [LARGE SCALE GENOMIC DNA]</scope>
    <source>
        <strain evidence="2 3">TWF154</strain>
    </source>
</reference>
<proteinExistence type="predicted"/>
<organism evidence="2 3">
    <name type="scientific">Orbilia oligospora</name>
    <name type="common">Nematode-trapping fungus</name>
    <name type="synonym">Arthrobotrys oligospora</name>
    <dbReference type="NCBI Taxonomy" id="2813651"/>
    <lineage>
        <taxon>Eukaryota</taxon>
        <taxon>Fungi</taxon>
        <taxon>Dikarya</taxon>
        <taxon>Ascomycota</taxon>
        <taxon>Pezizomycotina</taxon>
        <taxon>Orbiliomycetes</taxon>
        <taxon>Orbiliales</taxon>
        <taxon>Orbiliaceae</taxon>
        <taxon>Orbilia</taxon>
    </lineage>
</organism>
<feature type="region of interest" description="Disordered" evidence="1">
    <location>
        <begin position="1"/>
        <end position="44"/>
    </location>
</feature>
<gene>
    <name evidence="2" type="ORF">EYR41_008696</name>
</gene>
<evidence type="ECO:0000256" key="1">
    <source>
        <dbReference type="SAM" id="MobiDB-lite"/>
    </source>
</evidence>